<comment type="caution">
    <text evidence="3">The sequence shown here is derived from an EMBL/GenBank/DDBJ whole genome shotgun (WGS) entry which is preliminary data.</text>
</comment>
<dbReference type="Proteomes" id="UP001381693">
    <property type="component" value="Unassembled WGS sequence"/>
</dbReference>
<feature type="domain" description="Peptidase A2" evidence="2">
    <location>
        <begin position="161"/>
        <end position="202"/>
    </location>
</feature>
<dbReference type="GO" id="GO:0004190">
    <property type="term" value="F:aspartic-type endopeptidase activity"/>
    <property type="evidence" value="ECO:0007669"/>
    <property type="project" value="InterPro"/>
</dbReference>
<evidence type="ECO:0000313" key="4">
    <source>
        <dbReference type="Proteomes" id="UP001381693"/>
    </source>
</evidence>
<dbReference type="PROSITE" id="PS50175">
    <property type="entry name" value="ASP_PROT_RETROV"/>
    <property type="match status" value="1"/>
</dbReference>
<dbReference type="AlphaFoldDB" id="A0AAN8WN66"/>
<name>A0AAN8WN66_HALRR</name>
<dbReference type="Gene3D" id="2.40.70.10">
    <property type="entry name" value="Acid Proteases"/>
    <property type="match status" value="2"/>
</dbReference>
<sequence length="428" mass="48254">MIIKIRILKKLQQTIFNYYQLSANSLVRTPEAPVFPEILKGLRTFWNASPHNVLSTILEYFKAVRLFNERIPNKRTPLYSTVTGRTCAEALILSGIVFTAFYHYILENYVNGQLESAKTTPGSETCNCEPRVICRIPLKTTNSSDHRYYVDLQIGDDPVPVTFLVDTGCQTSTLDSSKMKPWYWPFMDETTPARLSYRGIGGTKGRLIGIMKQEVKTLNGLPLIDELEVTKVGPGINLLGLDALNKFNCQLILSESKAELVLRDPSKCNQDAKRNNLWCIDALFDGCVKLRSVLDTGSSFTILNEKVRIKSKQLNSPITFLGSATTGEVYTVVSRYIPKLEVSYDGYKRTVQALLMEKQRPLLGTDFLRNCVLSFRCGKLTLKTIMRKEDGDSHLSKCRCYSIEDLTTSASAPICIRFHTCSTEDEDD</sequence>
<proteinExistence type="predicted"/>
<accession>A0AAN8WN66</accession>
<protein>
    <recommendedName>
        <fullName evidence="2">Peptidase A2 domain-containing protein</fullName>
    </recommendedName>
</protein>
<evidence type="ECO:0000313" key="3">
    <source>
        <dbReference type="EMBL" id="KAK7068087.1"/>
    </source>
</evidence>
<gene>
    <name evidence="3" type="ORF">SK128_023711</name>
</gene>
<dbReference type="SUPFAM" id="SSF50630">
    <property type="entry name" value="Acid proteases"/>
    <property type="match status" value="2"/>
</dbReference>
<dbReference type="EMBL" id="JAXCGZ010017450">
    <property type="protein sequence ID" value="KAK7068087.1"/>
    <property type="molecule type" value="Genomic_DNA"/>
</dbReference>
<dbReference type="InterPro" id="IPR021109">
    <property type="entry name" value="Peptidase_aspartic_dom_sf"/>
</dbReference>
<feature type="non-terminal residue" evidence="3">
    <location>
        <position position="428"/>
    </location>
</feature>
<keyword evidence="4" id="KW-1185">Reference proteome</keyword>
<reference evidence="3 4" key="1">
    <citation type="submission" date="2023-11" db="EMBL/GenBank/DDBJ databases">
        <title>Halocaridina rubra genome assembly.</title>
        <authorList>
            <person name="Smith C."/>
        </authorList>
    </citation>
    <scope>NUCLEOTIDE SEQUENCE [LARGE SCALE GENOMIC DNA]</scope>
    <source>
        <strain evidence="3">EP-1</strain>
        <tissue evidence="3">Whole</tissue>
    </source>
</reference>
<dbReference type="GO" id="GO:0006508">
    <property type="term" value="P:proteolysis"/>
    <property type="evidence" value="ECO:0007669"/>
    <property type="project" value="InterPro"/>
</dbReference>
<evidence type="ECO:0000256" key="1">
    <source>
        <dbReference type="ARBA" id="ARBA00022801"/>
    </source>
</evidence>
<organism evidence="3 4">
    <name type="scientific">Halocaridina rubra</name>
    <name type="common">Hawaiian red shrimp</name>
    <dbReference type="NCBI Taxonomy" id="373956"/>
    <lineage>
        <taxon>Eukaryota</taxon>
        <taxon>Metazoa</taxon>
        <taxon>Ecdysozoa</taxon>
        <taxon>Arthropoda</taxon>
        <taxon>Crustacea</taxon>
        <taxon>Multicrustacea</taxon>
        <taxon>Malacostraca</taxon>
        <taxon>Eumalacostraca</taxon>
        <taxon>Eucarida</taxon>
        <taxon>Decapoda</taxon>
        <taxon>Pleocyemata</taxon>
        <taxon>Caridea</taxon>
        <taxon>Atyoidea</taxon>
        <taxon>Atyidae</taxon>
        <taxon>Halocaridina</taxon>
    </lineage>
</organism>
<keyword evidence="1" id="KW-0378">Hydrolase</keyword>
<dbReference type="InterPro" id="IPR001995">
    <property type="entry name" value="Peptidase_A2_cat"/>
</dbReference>
<evidence type="ECO:0000259" key="2">
    <source>
        <dbReference type="PROSITE" id="PS50175"/>
    </source>
</evidence>